<keyword evidence="3" id="KW-1185">Reference proteome</keyword>
<gene>
    <name evidence="2" type="ORF">GCM10007857_07380</name>
</gene>
<keyword evidence="1" id="KW-0732">Signal</keyword>
<organism evidence="2 3">
    <name type="scientific">Bradyrhizobium iriomotense</name>
    <dbReference type="NCBI Taxonomy" id="441950"/>
    <lineage>
        <taxon>Bacteria</taxon>
        <taxon>Pseudomonadati</taxon>
        <taxon>Pseudomonadota</taxon>
        <taxon>Alphaproteobacteria</taxon>
        <taxon>Hyphomicrobiales</taxon>
        <taxon>Nitrobacteraceae</taxon>
        <taxon>Bradyrhizobium</taxon>
    </lineage>
</organism>
<dbReference type="EMBL" id="BSOW01000002">
    <property type="protein sequence ID" value="GLR84028.1"/>
    <property type="molecule type" value="Genomic_DNA"/>
</dbReference>
<accession>A0ABQ6AP36</accession>
<reference evidence="3" key="1">
    <citation type="journal article" date="2019" name="Int. J. Syst. Evol. Microbiol.">
        <title>The Global Catalogue of Microorganisms (GCM) 10K type strain sequencing project: providing services to taxonomists for standard genome sequencing and annotation.</title>
        <authorList>
            <consortium name="The Broad Institute Genomics Platform"/>
            <consortium name="The Broad Institute Genome Sequencing Center for Infectious Disease"/>
            <person name="Wu L."/>
            <person name="Ma J."/>
        </authorList>
    </citation>
    <scope>NUCLEOTIDE SEQUENCE [LARGE SCALE GENOMIC DNA]</scope>
    <source>
        <strain evidence="3">NBRC 102520</strain>
    </source>
</reference>
<feature type="signal peptide" evidence="1">
    <location>
        <begin position="1"/>
        <end position="33"/>
    </location>
</feature>
<name>A0ABQ6AP36_9BRAD</name>
<dbReference type="RefSeq" id="WP_284261212.1">
    <property type="nucleotide sequence ID" value="NZ_BSOW01000002.1"/>
</dbReference>
<proteinExistence type="predicted"/>
<evidence type="ECO:0000313" key="2">
    <source>
        <dbReference type="EMBL" id="GLR84028.1"/>
    </source>
</evidence>
<comment type="caution">
    <text evidence="2">The sequence shown here is derived from an EMBL/GenBank/DDBJ whole genome shotgun (WGS) entry which is preliminary data.</text>
</comment>
<dbReference type="Proteomes" id="UP001156905">
    <property type="component" value="Unassembled WGS sequence"/>
</dbReference>
<sequence>MTTVRRGTKAPARWRLFVCGIFLLASSPIAAKADDALPKPQVAEFDETRPYRSCMAPSPLARVMAWIGWQKLTPAPDVDMPVPKQYSLRIVNRTVMPGIEAPLRRTLDACVPAKLNDVLAFYRTELGKLGWQEQGDGAVVAADRVQLAFASPVGPATLKLGRKDDNTTVSLLQRNQGAATKANIMPEPGQAKLVFSNIGEKEAVLAINKQTIKRAADANAVSLDLPPGRYSYELSVPGHPAQANILTVAAGDAWELTVGRDGAAWSPLHLY</sequence>
<evidence type="ECO:0000313" key="3">
    <source>
        <dbReference type="Proteomes" id="UP001156905"/>
    </source>
</evidence>
<feature type="chain" id="PRO_5046496889" evidence="1">
    <location>
        <begin position="34"/>
        <end position="271"/>
    </location>
</feature>
<protein>
    <submittedName>
        <fullName evidence="2">Uncharacterized protein</fullName>
    </submittedName>
</protein>
<evidence type="ECO:0000256" key="1">
    <source>
        <dbReference type="SAM" id="SignalP"/>
    </source>
</evidence>